<feature type="region of interest" description="Disordered" evidence="2">
    <location>
        <begin position="756"/>
        <end position="812"/>
    </location>
</feature>
<dbReference type="PANTHER" id="PTHR12357">
    <property type="entry name" value="YTH YT521-B HOMOLOGY DOMAIN-CONTAINING"/>
    <property type="match status" value="1"/>
</dbReference>
<feature type="region of interest" description="Disordered" evidence="2">
    <location>
        <begin position="159"/>
        <end position="196"/>
    </location>
</feature>
<dbReference type="InterPro" id="IPR045168">
    <property type="entry name" value="YTH_prot"/>
</dbReference>
<feature type="domain" description="YTH" evidence="3">
    <location>
        <begin position="610"/>
        <end position="749"/>
    </location>
</feature>
<feature type="region of interest" description="Disordered" evidence="2">
    <location>
        <begin position="1"/>
        <end position="29"/>
    </location>
</feature>
<dbReference type="GO" id="GO:0000381">
    <property type="term" value="P:regulation of alternative mRNA splicing, via spliceosome"/>
    <property type="evidence" value="ECO:0007669"/>
    <property type="project" value="TreeGrafter"/>
</dbReference>
<dbReference type="GO" id="GO:0003729">
    <property type="term" value="F:mRNA binding"/>
    <property type="evidence" value="ECO:0007669"/>
    <property type="project" value="TreeGrafter"/>
</dbReference>
<keyword evidence="1" id="KW-0175">Coiled coil</keyword>
<evidence type="ECO:0000256" key="1">
    <source>
        <dbReference type="SAM" id="Coils"/>
    </source>
</evidence>
<comment type="caution">
    <text evidence="4">The sequence shown here is derived from an EMBL/GenBank/DDBJ whole genome shotgun (WGS) entry which is preliminary data.</text>
</comment>
<feature type="compositionally biased region" description="Polar residues" evidence="2">
    <location>
        <begin position="93"/>
        <end position="119"/>
    </location>
</feature>
<dbReference type="Pfam" id="PF04146">
    <property type="entry name" value="YTH"/>
    <property type="match status" value="1"/>
</dbReference>
<reference evidence="4" key="1">
    <citation type="journal article" date="2021" name="J Fungi (Basel)">
        <title>Virulence traits and population genomics of the black yeast Aureobasidium melanogenum.</title>
        <authorList>
            <person name="Cernosa A."/>
            <person name="Sun X."/>
            <person name="Gostincar C."/>
            <person name="Fang C."/>
            <person name="Gunde-Cimerman N."/>
            <person name="Song Z."/>
        </authorList>
    </citation>
    <scope>NUCLEOTIDE SEQUENCE</scope>
    <source>
        <strain evidence="4">EXF-9298</strain>
    </source>
</reference>
<protein>
    <recommendedName>
        <fullName evidence="3">YTH domain-containing protein</fullName>
    </recommendedName>
</protein>
<dbReference type="Gene3D" id="3.10.590.10">
    <property type="entry name" value="ph1033 like domains"/>
    <property type="match status" value="1"/>
</dbReference>
<feature type="compositionally biased region" description="Low complexity" evidence="2">
    <location>
        <begin position="763"/>
        <end position="772"/>
    </location>
</feature>
<feature type="region of interest" description="Disordered" evidence="2">
    <location>
        <begin position="220"/>
        <end position="351"/>
    </location>
</feature>
<organism evidence="4 5">
    <name type="scientific">Aureobasidium melanogenum</name>
    <name type="common">Aureobasidium pullulans var. melanogenum</name>
    <dbReference type="NCBI Taxonomy" id="46634"/>
    <lineage>
        <taxon>Eukaryota</taxon>
        <taxon>Fungi</taxon>
        <taxon>Dikarya</taxon>
        <taxon>Ascomycota</taxon>
        <taxon>Pezizomycotina</taxon>
        <taxon>Dothideomycetes</taxon>
        <taxon>Dothideomycetidae</taxon>
        <taxon>Dothideales</taxon>
        <taxon>Saccotheciaceae</taxon>
        <taxon>Aureobasidium</taxon>
    </lineage>
</organism>
<proteinExistence type="predicted"/>
<feature type="compositionally biased region" description="Acidic residues" evidence="2">
    <location>
        <begin position="883"/>
        <end position="897"/>
    </location>
</feature>
<feature type="compositionally biased region" description="Low complexity" evidence="2">
    <location>
        <begin position="802"/>
        <end position="812"/>
    </location>
</feature>
<evidence type="ECO:0000259" key="3">
    <source>
        <dbReference type="PROSITE" id="PS50882"/>
    </source>
</evidence>
<feature type="compositionally biased region" description="Polar residues" evidence="2">
    <location>
        <begin position="574"/>
        <end position="592"/>
    </location>
</feature>
<dbReference type="GO" id="GO:0005654">
    <property type="term" value="C:nucleoplasm"/>
    <property type="evidence" value="ECO:0007669"/>
    <property type="project" value="TreeGrafter"/>
</dbReference>
<feature type="compositionally biased region" description="Acidic residues" evidence="2">
    <location>
        <begin position="905"/>
        <end position="916"/>
    </location>
</feature>
<feature type="coiled-coil region" evidence="1">
    <location>
        <begin position="395"/>
        <end position="422"/>
    </location>
</feature>
<dbReference type="CDD" id="cd21134">
    <property type="entry name" value="YTH"/>
    <property type="match status" value="1"/>
</dbReference>
<keyword evidence="5" id="KW-1185">Reference proteome</keyword>
<evidence type="ECO:0000313" key="4">
    <source>
        <dbReference type="EMBL" id="KAG9976394.1"/>
    </source>
</evidence>
<gene>
    <name evidence="4" type="ORF">KCU98_g10752</name>
</gene>
<feature type="non-terminal residue" evidence="4">
    <location>
        <position position="1"/>
    </location>
</feature>
<dbReference type="InterPro" id="IPR007275">
    <property type="entry name" value="YTH_domain"/>
</dbReference>
<dbReference type="EMBL" id="JAHFXS010001633">
    <property type="protein sequence ID" value="KAG9976394.1"/>
    <property type="molecule type" value="Genomic_DNA"/>
</dbReference>
<feature type="region of interest" description="Disordered" evidence="2">
    <location>
        <begin position="878"/>
        <end position="916"/>
    </location>
</feature>
<feature type="region of interest" description="Disordered" evidence="2">
    <location>
        <begin position="433"/>
        <end position="603"/>
    </location>
</feature>
<name>A0A9P8JSQ1_AURME</name>
<dbReference type="PANTHER" id="PTHR12357:SF3">
    <property type="entry name" value="YTH DOMAIN-CONTAINING PROTEIN 1"/>
    <property type="match status" value="1"/>
</dbReference>
<accession>A0A9P8JSQ1</accession>
<feature type="compositionally biased region" description="Low complexity" evidence="2">
    <location>
        <begin position="174"/>
        <end position="191"/>
    </location>
</feature>
<feature type="compositionally biased region" description="Basic and acidic residues" evidence="2">
    <location>
        <begin position="514"/>
        <end position="537"/>
    </location>
</feature>
<reference evidence="4" key="2">
    <citation type="submission" date="2021-08" db="EMBL/GenBank/DDBJ databases">
        <authorList>
            <person name="Gostincar C."/>
            <person name="Sun X."/>
            <person name="Song Z."/>
            <person name="Gunde-Cimerman N."/>
        </authorList>
    </citation>
    <scope>NUCLEOTIDE SEQUENCE</scope>
    <source>
        <strain evidence="4">EXF-9298</strain>
    </source>
</reference>
<feature type="region of interest" description="Disordered" evidence="2">
    <location>
        <begin position="83"/>
        <end position="119"/>
    </location>
</feature>
<dbReference type="AlphaFoldDB" id="A0A9P8JSQ1"/>
<sequence>MGNAVDAGGASFGTGRASPSSEMRGLSSPIQLRRPIQYFVSPSTFYTHTDTDMDMYSSGGYGADINTSSEVDDDMDFYEADSSQPATMADAPTLNTSNTGNHMQTRQGTNGSNTPSANVPTAKVNTAKLHELRAKLLANRQATPVKDVSNPVSNVNAVSIKTESHSRPQSPALTSNTTSTKNQTNIQTSQSKLNRPTAASILSHSNSVDALIAEGHATAAVSQSDVKNQKKTAPMKQLNTTEPTTRPFSGTNLVENKPASSPTVSHNRTNTAEHFNSNTDKSSSTVKSPETPNEQQNTINSLNKQKPNVASPVPEQKSSEDKDADATSNQHTKATKPVHPLSSGPLHKRNLSLATTKLPKEKEDEYFKDVDLWLTITGFHDTAFREQKLKTYKMRAALEEKKRALELEFAELERQEAAAANDHSTKDYMRAVSTAYMPPPPPPASAPTDEQSAPLTKASPVPSQPASAGAKRPRSPSVPVNNNREKLSRLNTSGRAVRRDDLFDKPLSAGASRRGSDQRSHYANDRSDRSDYHRRAGPDASPTHQSISVRGQAFRPNDSSFGRRESWGAPRSPEQWSTRPHGWNSTSFSDVNEQPIGQGGYSSNKSAADERFFIIKSWNMQNVIDAQRDGVWATQEKNTRLFADAFHTCRSVVLLFSVNKSMAFQGAAVMTSPPSPTVPQPLFCKKLKWPCSPPFRIRWLCTTPVHFKFVGHLRNTLNPGDDGQPHAVLVGKDGQEVNTSTGQDPAPQSVTCGAAAPTPPYGPAWGPGYPTAQPATAPRQMPGVPSGLQRYGEDTGHPDQPPTTRRPAPTLPSQVSNFHAAMTRLSGPVWYMSGATKLDALRTLCNAAIEKGSIPEWKEGVRGLDDEVAKGPGVVFYRRGEFRDDEDDEEDADEDPLPDQYDSYDGMDEDEEEDDL</sequence>
<evidence type="ECO:0000313" key="5">
    <source>
        <dbReference type="Proteomes" id="UP000729357"/>
    </source>
</evidence>
<dbReference type="Proteomes" id="UP000729357">
    <property type="component" value="Unassembled WGS sequence"/>
</dbReference>
<feature type="compositionally biased region" description="Polar residues" evidence="2">
    <location>
        <begin position="237"/>
        <end position="308"/>
    </location>
</feature>
<dbReference type="GO" id="GO:1990247">
    <property type="term" value="F:N6-methyladenosine-containing RNA reader activity"/>
    <property type="evidence" value="ECO:0007669"/>
    <property type="project" value="TreeGrafter"/>
</dbReference>
<dbReference type="PROSITE" id="PS50882">
    <property type="entry name" value="YTH"/>
    <property type="match status" value="1"/>
</dbReference>
<dbReference type="GO" id="GO:0000398">
    <property type="term" value="P:mRNA splicing, via spliceosome"/>
    <property type="evidence" value="ECO:0007669"/>
    <property type="project" value="TreeGrafter"/>
</dbReference>
<evidence type="ECO:0000256" key="2">
    <source>
        <dbReference type="SAM" id="MobiDB-lite"/>
    </source>
</evidence>